<name>A0A9D4WB34_PEA</name>
<dbReference type="Proteomes" id="UP001058974">
    <property type="component" value="Chromosome 6"/>
</dbReference>
<dbReference type="EMBL" id="JAMSHJ010000006">
    <property type="protein sequence ID" value="KAI5397555.1"/>
    <property type="molecule type" value="Genomic_DNA"/>
</dbReference>
<protein>
    <submittedName>
        <fullName evidence="1">Uncharacterized protein</fullName>
    </submittedName>
</protein>
<dbReference type="InterPro" id="IPR012340">
    <property type="entry name" value="NA-bd_OB-fold"/>
</dbReference>
<evidence type="ECO:0000313" key="1">
    <source>
        <dbReference type="EMBL" id="KAI5397555.1"/>
    </source>
</evidence>
<proteinExistence type="predicted"/>
<organism evidence="1 2">
    <name type="scientific">Pisum sativum</name>
    <name type="common">Garden pea</name>
    <name type="synonym">Lathyrus oleraceus</name>
    <dbReference type="NCBI Taxonomy" id="3888"/>
    <lineage>
        <taxon>Eukaryota</taxon>
        <taxon>Viridiplantae</taxon>
        <taxon>Streptophyta</taxon>
        <taxon>Embryophyta</taxon>
        <taxon>Tracheophyta</taxon>
        <taxon>Spermatophyta</taxon>
        <taxon>Magnoliopsida</taxon>
        <taxon>eudicotyledons</taxon>
        <taxon>Gunneridae</taxon>
        <taxon>Pentapetalae</taxon>
        <taxon>rosids</taxon>
        <taxon>fabids</taxon>
        <taxon>Fabales</taxon>
        <taxon>Fabaceae</taxon>
        <taxon>Papilionoideae</taxon>
        <taxon>50 kb inversion clade</taxon>
        <taxon>NPAAA clade</taxon>
        <taxon>Hologalegina</taxon>
        <taxon>IRL clade</taxon>
        <taxon>Fabeae</taxon>
        <taxon>Lathyrus</taxon>
    </lineage>
</organism>
<dbReference type="Gene3D" id="2.40.50.140">
    <property type="entry name" value="Nucleic acid-binding proteins"/>
    <property type="match status" value="1"/>
</dbReference>
<dbReference type="AlphaFoldDB" id="A0A9D4WB34"/>
<accession>A0A9D4WB34</accession>
<sequence length="203" mass="23242">MAYTKENTTGGPKIIIITYVMCQQCSTTGKLYISNAWNGSKLFIDYDHPQVTSFKAKLGHIASSNILLQQLSQSFASQGNLKTNRSHIPMMSKVLQTLILFKTTIGTTKRFKSSRFGWYYEQCPTCKRTNKSPGVPFVCSCYEDKIAPIPKYKIEIEVEHEGKIGCFVFWDKECITYVGLSAHDLRDVMKKVRTFRHHEPMLH</sequence>
<comment type="caution">
    <text evidence="1">The sequence shown here is derived from an EMBL/GenBank/DDBJ whole genome shotgun (WGS) entry which is preliminary data.</text>
</comment>
<evidence type="ECO:0000313" key="2">
    <source>
        <dbReference type="Proteomes" id="UP001058974"/>
    </source>
</evidence>
<keyword evidence="2" id="KW-1185">Reference proteome</keyword>
<reference evidence="1 2" key="1">
    <citation type="journal article" date="2022" name="Nat. Genet.">
        <title>Improved pea reference genome and pan-genome highlight genomic features and evolutionary characteristics.</title>
        <authorList>
            <person name="Yang T."/>
            <person name="Liu R."/>
            <person name="Luo Y."/>
            <person name="Hu S."/>
            <person name="Wang D."/>
            <person name="Wang C."/>
            <person name="Pandey M.K."/>
            <person name="Ge S."/>
            <person name="Xu Q."/>
            <person name="Li N."/>
            <person name="Li G."/>
            <person name="Huang Y."/>
            <person name="Saxena R.K."/>
            <person name="Ji Y."/>
            <person name="Li M."/>
            <person name="Yan X."/>
            <person name="He Y."/>
            <person name="Liu Y."/>
            <person name="Wang X."/>
            <person name="Xiang C."/>
            <person name="Varshney R.K."/>
            <person name="Ding H."/>
            <person name="Gao S."/>
            <person name="Zong X."/>
        </authorList>
    </citation>
    <scope>NUCLEOTIDE SEQUENCE [LARGE SCALE GENOMIC DNA]</scope>
    <source>
        <strain evidence="1 2">cv. Zhongwan 6</strain>
    </source>
</reference>
<dbReference type="Gramene" id="Psat06G0339200-T1">
    <property type="protein sequence ID" value="KAI5397555.1"/>
    <property type="gene ID" value="KIW84_063392"/>
</dbReference>
<gene>
    <name evidence="1" type="ORF">KIW84_063392</name>
</gene>